<organism evidence="5 6">
    <name type="scientific">Rossellomorea oryzaecorticis</name>
    <dbReference type="NCBI Taxonomy" id="1396505"/>
    <lineage>
        <taxon>Bacteria</taxon>
        <taxon>Bacillati</taxon>
        <taxon>Bacillota</taxon>
        <taxon>Bacilli</taxon>
        <taxon>Bacillales</taxon>
        <taxon>Bacillaceae</taxon>
        <taxon>Rossellomorea</taxon>
    </lineage>
</organism>
<evidence type="ECO:0000256" key="1">
    <source>
        <dbReference type="ARBA" id="ARBA00022722"/>
    </source>
</evidence>
<sequence length="393" mass="44375">MIERIFSKTSVLVLIAFLFTGCSAEQPQSENTSQTSSPNTPVELSVSEALMMQDGSQGTVIGYVVGQPISETTILTKDYSNDYAIALADSAGETDIKQILFVQVSSGFRHSFGLQSNPSLLGKKLSISGTLKNYFSQPGLKTPEEIKLVSESDPIEDPEIPDSPPKLEEYYREAEGKTGQDLKRTLHDIIDDHTELSYSAVWEALKNTDEDPDNSKHVILFYTRRSEPKTHNGGNINDWNREHVWAKSHGNFGTSRGPGTDLHHLRPTDVTVNSSRSNLDFDNGGSPHPEAPLTFYDKDSWEPNESIKGDVARMLFYMDVRYEGDSGELDLALNNEVENNKKPLHGKLSILLEWHEEDPVDLFEKRRNEIIYERYQGNRNPFIDHPEWVDEIW</sequence>
<evidence type="ECO:0000256" key="3">
    <source>
        <dbReference type="SAM" id="SignalP"/>
    </source>
</evidence>
<evidence type="ECO:0000313" key="5">
    <source>
        <dbReference type="EMBL" id="MEL3974231.1"/>
    </source>
</evidence>
<feature type="signal peptide" evidence="3">
    <location>
        <begin position="1"/>
        <end position="24"/>
    </location>
</feature>
<keyword evidence="2" id="KW-0378">Hydrolase</keyword>
<keyword evidence="1" id="KW-0540">Nuclease</keyword>
<proteinExistence type="predicted"/>
<dbReference type="Proteomes" id="UP001389717">
    <property type="component" value="Unassembled WGS sequence"/>
</dbReference>
<keyword evidence="5" id="KW-0255">Endonuclease</keyword>
<dbReference type="EMBL" id="JBBYAF010000046">
    <property type="protein sequence ID" value="MEL3974231.1"/>
    <property type="molecule type" value="Genomic_DNA"/>
</dbReference>
<comment type="caution">
    <text evidence="5">The sequence shown here is derived from an EMBL/GenBank/DDBJ whole genome shotgun (WGS) entry which is preliminary data.</text>
</comment>
<dbReference type="InterPro" id="IPR045939">
    <property type="entry name" value="YhcR_N"/>
</dbReference>
<dbReference type="PROSITE" id="PS51257">
    <property type="entry name" value="PROKAR_LIPOPROTEIN"/>
    <property type="match status" value="1"/>
</dbReference>
<evidence type="ECO:0000256" key="2">
    <source>
        <dbReference type="ARBA" id="ARBA00022801"/>
    </source>
</evidence>
<gene>
    <name evidence="5" type="ORF">AAEO50_18245</name>
</gene>
<dbReference type="Pfam" id="PF19886">
    <property type="entry name" value="DUF6359"/>
    <property type="match status" value="1"/>
</dbReference>
<dbReference type="PANTHER" id="PTHR33607:SF2">
    <property type="entry name" value="ENDONUCLEASE-1"/>
    <property type="match status" value="1"/>
</dbReference>
<dbReference type="SUPFAM" id="SSF54060">
    <property type="entry name" value="His-Me finger endonucleases"/>
    <property type="match status" value="1"/>
</dbReference>
<dbReference type="GO" id="GO:0004519">
    <property type="term" value="F:endonuclease activity"/>
    <property type="evidence" value="ECO:0007669"/>
    <property type="project" value="UniProtKB-KW"/>
</dbReference>
<reference evidence="5 6" key="1">
    <citation type="submission" date="2024-04" db="EMBL/GenBank/DDBJ databases">
        <title>Bacillus oryzaecorticis sp. nov., a moderately halophilic bacterium isolated from rice husks.</title>
        <authorList>
            <person name="Zhu H.-S."/>
        </authorList>
    </citation>
    <scope>NUCLEOTIDE SEQUENCE [LARGE SCALE GENOMIC DNA]</scope>
    <source>
        <strain evidence="5 6">ZC255</strain>
    </source>
</reference>
<protein>
    <submittedName>
        <fullName evidence="5">Endonuclease</fullName>
    </submittedName>
</protein>
<dbReference type="PANTHER" id="PTHR33607">
    <property type="entry name" value="ENDONUCLEASE-1"/>
    <property type="match status" value="1"/>
</dbReference>
<evidence type="ECO:0000259" key="4">
    <source>
        <dbReference type="Pfam" id="PF19886"/>
    </source>
</evidence>
<accession>A0ABU9KDN6</accession>
<dbReference type="Pfam" id="PF04231">
    <property type="entry name" value="Endonuclease_1"/>
    <property type="match status" value="1"/>
</dbReference>
<dbReference type="InterPro" id="IPR007346">
    <property type="entry name" value="Endonuclease-I"/>
</dbReference>
<keyword evidence="3" id="KW-0732">Signal</keyword>
<dbReference type="InterPro" id="IPR044925">
    <property type="entry name" value="His-Me_finger_sf"/>
</dbReference>
<name>A0ABU9KDN6_9BACI</name>
<evidence type="ECO:0000313" key="6">
    <source>
        <dbReference type="Proteomes" id="UP001389717"/>
    </source>
</evidence>
<keyword evidence="6" id="KW-1185">Reference proteome</keyword>
<feature type="domain" description="Endonuclease YhcR N-terminal" evidence="4">
    <location>
        <begin position="44"/>
        <end position="148"/>
    </location>
</feature>
<feature type="chain" id="PRO_5046906928" evidence="3">
    <location>
        <begin position="25"/>
        <end position="393"/>
    </location>
</feature>